<dbReference type="Proteomes" id="UP000192356">
    <property type="component" value="Unassembled WGS sequence"/>
</dbReference>
<sequence>MKENLISFKKLKKSKNKDKIGLNEESKIIKTNKLEINHQTINMKIKKYCDQLECRYKKSAVKQEQFEKFNEKEKFIKKKELKRFYKSKESKVIENENNFYKSLSNEYKEIL</sequence>
<dbReference type="AlphaFoldDB" id="A0A1X0Q6V4"/>
<organism evidence="1 2">
    <name type="scientific">Hepatospora eriocheir</name>
    <dbReference type="NCBI Taxonomy" id="1081669"/>
    <lineage>
        <taxon>Eukaryota</taxon>
        <taxon>Fungi</taxon>
        <taxon>Fungi incertae sedis</taxon>
        <taxon>Microsporidia</taxon>
        <taxon>Hepatosporidae</taxon>
        <taxon>Hepatospora</taxon>
    </lineage>
</organism>
<keyword evidence="2" id="KW-1185">Reference proteome</keyword>
<dbReference type="VEuPathDB" id="MicrosporidiaDB:HERIO_2452"/>
<dbReference type="VEuPathDB" id="MicrosporidiaDB:A0H76_1683"/>
<evidence type="ECO:0000313" key="2">
    <source>
        <dbReference type="Proteomes" id="UP000192356"/>
    </source>
</evidence>
<reference evidence="1 2" key="1">
    <citation type="journal article" date="2017" name="Environ. Microbiol.">
        <title>Decay of the glycolytic pathway and adaptation to intranuclear parasitism within Enterocytozoonidae microsporidia.</title>
        <authorList>
            <person name="Wiredu Boakye D."/>
            <person name="Jaroenlak P."/>
            <person name="Prachumwat A."/>
            <person name="Williams T.A."/>
            <person name="Bateman K.S."/>
            <person name="Itsathitphaisarn O."/>
            <person name="Sritunyalucksana K."/>
            <person name="Paszkiewicz K.H."/>
            <person name="Moore K.A."/>
            <person name="Stentiford G.D."/>
            <person name="Williams B.A."/>
        </authorList>
    </citation>
    <scope>NUCLEOTIDE SEQUENCE [LARGE SCALE GENOMIC DNA]</scope>
    <source>
        <strain evidence="1 2">GB1</strain>
    </source>
</reference>
<evidence type="ECO:0000313" key="1">
    <source>
        <dbReference type="EMBL" id="ORD95495.1"/>
    </source>
</evidence>
<proteinExistence type="predicted"/>
<comment type="caution">
    <text evidence="1">The sequence shown here is derived from an EMBL/GenBank/DDBJ whole genome shotgun (WGS) entry which is preliminary data.</text>
</comment>
<dbReference type="EMBL" id="LVKB01000287">
    <property type="protein sequence ID" value="ORD95495.1"/>
    <property type="molecule type" value="Genomic_DNA"/>
</dbReference>
<accession>A0A1X0Q6V4</accession>
<protein>
    <submittedName>
        <fullName evidence="1">Uncharacterized protein</fullName>
    </submittedName>
</protein>
<gene>
    <name evidence="1" type="ORF">HERIO_2452</name>
</gene>
<name>A0A1X0Q6V4_9MICR</name>